<evidence type="ECO:0000256" key="7">
    <source>
        <dbReference type="ARBA" id="ARBA00048117"/>
    </source>
</evidence>
<evidence type="ECO:0000313" key="11">
    <source>
        <dbReference type="Proteomes" id="UP000001727"/>
    </source>
</evidence>
<comment type="cofactor">
    <cofactor evidence="8">
        <name>Fe(2+)</name>
        <dbReference type="ChEBI" id="CHEBI:29033"/>
    </cofactor>
    <text evidence="8">Binds 1 Fe(2+) ion per subunit.</text>
</comment>
<dbReference type="CDD" id="cd24133">
    <property type="entry name" value="ASKHA_NBD_TsaD_bac"/>
    <property type="match status" value="1"/>
</dbReference>
<dbReference type="GO" id="GO:0061711">
    <property type="term" value="F:tRNA N(6)-L-threonylcarbamoyladenine synthase activity"/>
    <property type="evidence" value="ECO:0007669"/>
    <property type="project" value="UniProtKB-EC"/>
</dbReference>
<dbReference type="EMBL" id="AM942444">
    <property type="protein sequence ID" value="CAQ04352.1"/>
    <property type="molecule type" value="Genomic_DNA"/>
</dbReference>
<comment type="subcellular location">
    <subcellularLocation>
        <location evidence="8">Cytoplasm</location>
    </subcellularLocation>
</comment>
<feature type="binding site" evidence="8">
    <location>
        <position position="821"/>
    </location>
    <ligand>
        <name>substrate</name>
    </ligand>
</feature>
<proteinExistence type="inferred from homology"/>
<dbReference type="STRING" id="504474.cu0392"/>
<feature type="binding site" evidence="8">
    <location>
        <position position="708"/>
    </location>
    <ligand>
        <name>substrate</name>
    </ligand>
</feature>
<dbReference type="PRINTS" id="PR00789">
    <property type="entry name" value="OSIALOPTASE"/>
</dbReference>
<dbReference type="AlphaFoldDB" id="B1VF13"/>
<dbReference type="GO" id="GO:0005506">
    <property type="term" value="F:iron ion binding"/>
    <property type="evidence" value="ECO:0007669"/>
    <property type="project" value="UniProtKB-UniRule"/>
</dbReference>
<dbReference type="NCBIfam" id="TIGR03725">
    <property type="entry name" value="T6A_YeaZ"/>
    <property type="match status" value="1"/>
</dbReference>
<dbReference type="SUPFAM" id="SSF55729">
    <property type="entry name" value="Acyl-CoA N-acyltransferases (Nat)"/>
    <property type="match status" value="1"/>
</dbReference>
<evidence type="ECO:0000313" key="10">
    <source>
        <dbReference type="EMBL" id="CAQ04352.1"/>
    </source>
</evidence>
<dbReference type="InterPro" id="IPR016181">
    <property type="entry name" value="Acyl_CoA_acyltransferase"/>
</dbReference>
<dbReference type="GO" id="GO:0005829">
    <property type="term" value="C:cytosol"/>
    <property type="evidence" value="ECO:0007669"/>
    <property type="project" value="TreeGrafter"/>
</dbReference>
<keyword evidence="10" id="KW-0378">Hydrolase</keyword>
<dbReference type="eggNOG" id="COG0533">
    <property type="taxonomic scope" value="Bacteria"/>
</dbReference>
<dbReference type="FunFam" id="3.30.420.40:FF:000040">
    <property type="entry name" value="tRNA N6-adenosine threonylcarbamoyltransferase"/>
    <property type="match status" value="1"/>
</dbReference>
<dbReference type="Proteomes" id="UP000001727">
    <property type="component" value="Chromosome"/>
</dbReference>
<dbReference type="InterPro" id="IPR000905">
    <property type="entry name" value="Gcp-like_dom"/>
</dbReference>
<organism evidence="10 11">
    <name type="scientific">Corynebacterium urealyticum (strain ATCC 43042 / DSM 7109)</name>
    <dbReference type="NCBI Taxonomy" id="504474"/>
    <lineage>
        <taxon>Bacteria</taxon>
        <taxon>Bacillati</taxon>
        <taxon>Actinomycetota</taxon>
        <taxon>Actinomycetes</taxon>
        <taxon>Mycobacteriales</taxon>
        <taxon>Corynebacteriaceae</taxon>
        <taxon>Corynebacterium</taxon>
    </lineage>
</organism>
<dbReference type="NCBIfam" id="TIGR00329">
    <property type="entry name" value="gcp_kae1"/>
    <property type="match status" value="1"/>
</dbReference>
<dbReference type="InterPro" id="IPR006464">
    <property type="entry name" value="AcTrfase_RimI/Ard1"/>
</dbReference>
<sequence>MSARGSTLTPMLVLTIDTATSYVVSGLVEVNRRAGSWGTFEYSTTTLSQRVQRNPRGHMELLVPHIQESLAEAGLRPKDIEAVVVGAGPGPFTGLRVGMATGAAFADAIGVPVFGVDSLSATAASVAAGHQECLVLSDARRREWYSATATEAGRLIAGPAVGKPVDVLAEHGSKPIAVALTAEVARAIEKLEGEEKAATEDWRIITEDAYPTPEGLALAGADQLWWLEGEGHFVERLGRPLVAQYLRRPDAAEPKRKERTAAVNFAAAAEDVAAFDRLEAEQRTAEAALEGAMTEAAGVGAESANAEAAKAEAADAEAGNVEPADAEPANAELTVELLTLDRASLADLEEMARIEQELFSEESPWSLEAFRAELANPRNYYVALRVAGQLQGYAGIALNGPPADPEWEIHTVALSPEQQGKGHSRLLMDKLFEPLQVIGGPVYLEVRDGNAPAVGLYESYGFAVTGRRKGYYQPSGADALTMFRPDEKRPSQADEGGQDGAEGIAEQDAATPGSATDAAESMLVMGIESSCDETGVGVVRMSKTDGDQEETGSAPVVEELVNQVASSMEQHARFGGVVPEIASRAHLEAMQPTMRAAMRSLQKQTRIGQRPDAVAVTIGPGLAGALMVGAAAAKAYAAAWEVPFYAVNHLGGHVAVEALTEEGREPLKNAIALLVSGGHTQILQVDGVGKPMTELGSTLDDAAGEAYDKVSRLLGLGYPGGPVIDRLARQGNRKAIAFPRGMMRPQDSRYDFSFSGLKTAVARFVERAEAAGQVGENAIPVEDVCASFQEAVADVLTAKALRACEDTGAKVLLLGGGVSANSRLRGLAADRCRDAGVELRIPPLPLCTDNGVMIAALAAQLISEGAQPTAMSVGTDPALEVEVPILTD</sequence>
<dbReference type="InterPro" id="IPR022450">
    <property type="entry name" value="TsaD"/>
</dbReference>
<keyword evidence="1 8" id="KW-0963">Cytoplasm</keyword>
<evidence type="ECO:0000256" key="6">
    <source>
        <dbReference type="ARBA" id="ARBA00023315"/>
    </source>
</evidence>
<name>B1VF13_CORU7</name>
<dbReference type="Pfam" id="PF00583">
    <property type="entry name" value="Acetyltransf_1"/>
    <property type="match status" value="1"/>
</dbReference>
<comment type="function">
    <text evidence="8">Required for the formation of a threonylcarbamoyl group on adenosine at position 37 (t(6)A37) in tRNAs that read codons beginning with adenine. Is involved in the transfer of the threonylcarbamoyl moiety of threonylcarbamoyl-AMP (TC-AMP) to the N6 group of A37, together with TsaE and TsaB. TsaD likely plays a direct catalytic role in this reaction.</text>
</comment>
<gene>
    <name evidence="8" type="primary">tsaD</name>
    <name evidence="10" type="ordered locus">cu0392</name>
</gene>
<dbReference type="GO" id="GO:0002949">
    <property type="term" value="P:tRNA threonylcarbamoyladenosine modification"/>
    <property type="evidence" value="ECO:0007669"/>
    <property type="project" value="UniProtKB-UniRule"/>
</dbReference>
<dbReference type="InterPro" id="IPR022496">
    <property type="entry name" value="T6A_TsaB"/>
</dbReference>
<dbReference type="HAMAP" id="MF_01445">
    <property type="entry name" value="TsaD"/>
    <property type="match status" value="1"/>
</dbReference>
<dbReference type="NCBIfam" id="TIGR03723">
    <property type="entry name" value="T6A_TsaD_YgjD"/>
    <property type="match status" value="1"/>
</dbReference>
<keyword evidence="6 8" id="KW-0012">Acyltransferase</keyword>
<evidence type="ECO:0000256" key="3">
    <source>
        <dbReference type="ARBA" id="ARBA00022694"/>
    </source>
</evidence>
<keyword evidence="2 8" id="KW-0808">Transferase</keyword>
<dbReference type="PROSITE" id="PS51186">
    <property type="entry name" value="GNAT"/>
    <property type="match status" value="1"/>
</dbReference>
<dbReference type="KEGG" id="cur:cu0392"/>
<evidence type="ECO:0000256" key="4">
    <source>
        <dbReference type="ARBA" id="ARBA00022723"/>
    </source>
</evidence>
<dbReference type="GO" id="GO:0016787">
    <property type="term" value="F:hydrolase activity"/>
    <property type="evidence" value="ECO:0007669"/>
    <property type="project" value="UniProtKB-KW"/>
</dbReference>
<dbReference type="EC" id="2.3.1.234" evidence="8"/>
<feature type="binding site" evidence="8">
    <location>
        <position position="721"/>
    </location>
    <ligand>
        <name>substrate</name>
    </ligand>
</feature>
<dbReference type="CDD" id="cd04301">
    <property type="entry name" value="NAT_SF"/>
    <property type="match status" value="1"/>
</dbReference>
<comment type="similarity">
    <text evidence="8">Belongs to the KAE1 / TsaD family.</text>
</comment>
<dbReference type="HOGENOM" id="CLU_330586_0_0_11"/>
<dbReference type="Pfam" id="PF00814">
    <property type="entry name" value="TsaD"/>
    <property type="match status" value="2"/>
</dbReference>
<dbReference type="PANTHER" id="PTHR11735:SF6">
    <property type="entry name" value="TRNA N6-ADENOSINE THREONYLCARBAMOYLTRANSFERASE, MITOCHONDRIAL"/>
    <property type="match status" value="1"/>
</dbReference>
<feature type="binding site" evidence="8">
    <location>
        <begin position="674"/>
        <end position="678"/>
    </location>
    <ligand>
        <name>substrate</name>
    </ligand>
</feature>
<keyword evidence="4 8" id="KW-0479">Metal-binding</keyword>
<protein>
    <recommendedName>
        <fullName evidence="8">tRNA N6-adenosine threonylcarbamoyltransferase</fullName>
        <ecNumber evidence="8">2.3.1.234</ecNumber>
    </recommendedName>
    <alternativeName>
        <fullName evidence="8">N6-L-threonylcarbamoyladenine synthase</fullName>
        <shortName evidence="8">t(6)A synthase</shortName>
    </alternativeName>
    <alternativeName>
        <fullName evidence="8">t(6)A37 threonylcarbamoyladenosine biosynthesis protein TsaD</fullName>
    </alternativeName>
    <alternativeName>
        <fullName evidence="8">tRNA threonylcarbamoyladenosine biosynthesis protein TsaD</fullName>
    </alternativeName>
</protein>
<feature type="domain" description="N-acetyltransferase" evidence="9">
    <location>
        <begin position="338"/>
        <end position="487"/>
    </location>
</feature>
<keyword evidence="3 8" id="KW-0819">tRNA processing</keyword>
<dbReference type="InterPro" id="IPR000182">
    <property type="entry name" value="GNAT_dom"/>
</dbReference>
<evidence type="ECO:0000256" key="5">
    <source>
        <dbReference type="ARBA" id="ARBA00023004"/>
    </source>
</evidence>
<dbReference type="PANTHER" id="PTHR11735">
    <property type="entry name" value="TRNA N6-ADENOSINE THREONYLCARBAMOYLTRANSFERASE"/>
    <property type="match status" value="1"/>
</dbReference>
<evidence type="ECO:0000259" key="9">
    <source>
        <dbReference type="PROSITE" id="PS51186"/>
    </source>
</evidence>
<comment type="catalytic activity">
    <reaction evidence="7 8">
        <text>L-threonylcarbamoyladenylate + adenosine(37) in tRNA = N(6)-L-threonylcarbamoyladenosine(37) in tRNA + AMP + H(+)</text>
        <dbReference type="Rhea" id="RHEA:37059"/>
        <dbReference type="Rhea" id="RHEA-COMP:10162"/>
        <dbReference type="Rhea" id="RHEA-COMP:10163"/>
        <dbReference type="ChEBI" id="CHEBI:15378"/>
        <dbReference type="ChEBI" id="CHEBI:73682"/>
        <dbReference type="ChEBI" id="CHEBI:74411"/>
        <dbReference type="ChEBI" id="CHEBI:74418"/>
        <dbReference type="ChEBI" id="CHEBI:456215"/>
        <dbReference type="EC" id="2.3.1.234"/>
    </reaction>
</comment>
<accession>B1VF13</accession>
<evidence type="ECO:0000256" key="8">
    <source>
        <dbReference type="HAMAP-Rule" id="MF_01445"/>
    </source>
</evidence>
<dbReference type="Gene3D" id="3.40.630.30">
    <property type="match status" value="1"/>
</dbReference>
<feature type="binding site" evidence="8">
    <location>
        <position position="725"/>
    </location>
    <ligand>
        <name>substrate</name>
    </ligand>
</feature>
<keyword evidence="5 8" id="KW-0408">Iron</keyword>
<evidence type="ECO:0000256" key="1">
    <source>
        <dbReference type="ARBA" id="ARBA00022490"/>
    </source>
</evidence>
<feature type="binding site" evidence="8">
    <location>
        <position position="653"/>
    </location>
    <ligand>
        <name>Fe cation</name>
        <dbReference type="ChEBI" id="CHEBI:24875"/>
    </ligand>
</feature>
<feature type="binding site" evidence="8">
    <location>
        <position position="849"/>
    </location>
    <ligand>
        <name>Fe cation</name>
        <dbReference type="ChEBI" id="CHEBI:24875"/>
    </ligand>
</feature>
<dbReference type="GO" id="GO:0008080">
    <property type="term" value="F:N-acetyltransferase activity"/>
    <property type="evidence" value="ECO:0007669"/>
    <property type="project" value="InterPro"/>
</dbReference>
<dbReference type="SUPFAM" id="SSF53067">
    <property type="entry name" value="Actin-like ATPase domain"/>
    <property type="match status" value="3"/>
</dbReference>
<dbReference type="NCBIfam" id="TIGR01575">
    <property type="entry name" value="rimI"/>
    <property type="match status" value="1"/>
</dbReference>
<dbReference type="InterPro" id="IPR043129">
    <property type="entry name" value="ATPase_NBD"/>
</dbReference>
<reference evidence="10 11" key="1">
    <citation type="journal article" date="2008" name="J. Biotechnol.">
        <title>The lifestyle of Corynebacterium urealyticum derived from its complete genome sequence established by pyrosequencing.</title>
        <authorList>
            <person name="Tauch A."/>
            <person name="Trost E."/>
            <person name="Tilker A."/>
            <person name="Ludewig U."/>
            <person name="Schneiker S."/>
            <person name="Goesmann A."/>
            <person name="Arnold W."/>
            <person name="Bekel T."/>
            <person name="Brinkrolf K."/>
            <person name="Brune I."/>
            <person name="Goetker S."/>
            <person name="Kalinowski J."/>
            <person name="Kamp P.-B."/>
            <person name="Lobo F.P."/>
            <person name="Viehoever P."/>
            <person name="Weisshaar B."/>
            <person name="Soriano F."/>
            <person name="Droege M."/>
            <person name="Puehler A."/>
        </authorList>
    </citation>
    <scope>NUCLEOTIDE SEQUENCE [LARGE SCALE GENOMIC DNA]</scope>
    <source>
        <strain evidence="11">ATCC 43042 / DSM 7109</strain>
    </source>
</reference>
<dbReference type="Gene3D" id="3.30.420.40">
    <property type="match status" value="4"/>
</dbReference>
<feature type="binding site" evidence="8">
    <location>
        <position position="649"/>
    </location>
    <ligand>
        <name>Fe cation</name>
        <dbReference type="ChEBI" id="CHEBI:24875"/>
    </ligand>
</feature>
<keyword evidence="11" id="KW-1185">Reference proteome</keyword>
<evidence type="ECO:0000256" key="2">
    <source>
        <dbReference type="ARBA" id="ARBA00022679"/>
    </source>
</evidence>
<dbReference type="InterPro" id="IPR017861">
    <property type="entry name" value="KAE1/TsaD"/>
</dbReference>